<name>A0A1M6ERF3_9CLOT</name>
<evidence type="ECO:0000256" key="6">
    <source>
        <dbReference type="ARBA" id="ARBA00022888"/>
    </source>
</evidence>
<accession>A0A1M6ERF3</accession>
<dbReference type="Gene3D" id="3.30.930.10">
    <property type="entry name" value="Bira Bifunctional Protein, Domain 2"/>
    <property type="match status" value="1"/>
</dbReference>
<comment type="subcellular location">
    <subcellularLocation>
        <location evidence="7">Cytoplasm</location>
    </subcellularLocation>
</comment>
<evidence type="ECO:0000256" key="2">
    <source>
        <dbReference type="ARBA" id="ARBA00022598"/>
    </source>
</evidence>
<dbReference type="Pfam" id="PF03590">
    <property type="entry name" value="AsnA"/>
    <property type="match status" value="1"/>
</dbReference>
<proteinExistence type="inferred from homology"/>
<dbReference type="CDD" id="cd00645">
    <property type="entry name" value="AsnA"/>
    <property type="match status" value="1"/>
</dbReference>
<gene>
    <name evidence="7" type="primary">asnA</name>
    <name evidence="10" type="ORF">SAMN05444401_1666</name>
</gene>
<keyword evidence="2 7" id="KW-0436">Ligase</keyword>
<evidence type="ECO:0000256" key="7">
    <source>
        <dbReference type="HAMAP-Rule" id="MF_00555"/>
    </source>
</evidence>
<evidence type="ECO:0000313" key="11">
    <source>
        <dbReference type="Proteomes" id="UP000184080"/>
    </source>
</evidence>
<dbReference type="GO" id="GO:0070981">
    <property type="term" value="P:L-asparagine biosynthetic process"/>
    <property type="evidence" value="ECO:0007669"/>
    <property type="project" value="UniProtKB-UniRule"/>
</dbReference>
<keyword evidence="11" id="KW-1185">Reference proteome</keyword>
<keyword evidence="4 7" id="KW-0547">Nucleotide-binding</keyword>
<comment type="similarity">
    <text evidence="7">Belongs to the class-II aminoacyl-tRNA synthetase family. AsnA subfamily.</text>
</comment>
<dbReference type="SUPFAM" id="SSF55681">
    <property type="entry name" value="Class II aaRS and biotin synthetases"/>
    <property type="match status" value="1"/>
</dbReference>
<reference evidence="10 11" key="1">
    <citation type="submission" date="2016-11" db="EMBL/GenBank/DDBJ databases">
        <authorList>
            <person name="Jaros S."/>
            <person name="Januszkiewicz K."/>
            <person name="Wedrychowicz H."/>
        </authorList>
    </citation>
    <scope>NUCLEOTIDE SEQUENCE [LARGE SCALE GENOMIC DNA]</scope>
    <source>
        <strain evidence="10 11">DSM 21864</strain>
    </source>
</reference>
<dbReference type="STRING" id="1121298.SAMN05444401_1666"/>
<evidence type="ECO:0000256" key="5">
    <source>
        <dbReference type="ARBA" id="ARBA00022840"/>
    </source>
</evidence>
<comment type="pathway">
    <text evidence="7">Amino-acid biosynthesis; L-asparagine biosynthesis; L-asparagine from L-aspartate (ammonia route): step 1/1.</text>
</comment>
<dbReference type="OrthoDB" id="9766088at2"/>
<dbReference type="PANTHER" id="PTHR30073:SF5">
    <property type="entry name" value="ASPARTATE--AMMONIA LIGASE"/>
    <property type="match status" value="1"/>
</dbReference>
<dbReference type="PIRSF" id="PIRSF001555">
    <property type="entry name" value="Asp_ammon_ligase"/>
    <property type="match status" value="1"/>
</dbReference>
<evidence type="ECO:0000259" key="9">
    <source>
        <dbReference type="PROSITE" id="PS50862"/>
    </source>
</evidence>
<evidence type="ECO:0000256" key="4">
    <source>
        <dbReference type="ARBA" id="ARBA00022741"/>
    </source>
</evidence>
<dbReference type="InterPro" id="IPR006195">
    <property type="entry name" value="aa-tRNA-synth_II"/>
</dbReference>
<keyword evidence="3 7" id="KW-0028">Amino-acid biosynthesis</keyword>
<evidence type="ECO:0000256" key="3">
    <source>
        <dbReference type="ARBA" id="ARBA00022605"/>
    </source>
</evidence>
<dbReference type="EC" id="6.3.1.1" evidence="7 8"/>
<evidence type="ECO:0000313" key="10">
    <source>
        <dbReference type="EMBL" id="SHI87986.1"/>
    </source>
</evidence>
<dbReference type="GO" id="GO:0004071">
    <property type="term" value="F:aspartate-ammonia ligase activity"/>
    <property type="evidence" value="ECO:0007669"/>
    <property type="project" value="UniProtKB-UniRule"/>
</dbReference>
<dbReference type="NCBIfam" id="TIGR00669">
    <property type="entry name" value="asnA"/>
    <property type="match status" value="1"/>
</dbReference>
<feature type="domain" description="Aminoacyl-transfer RNA synthetases class-II family profile" evidence="9">
    <location>
        <begin position="26"/>
        <end position="323"/>
    </location>
</feature>
<evidence type="ECO:0000256" key="8">
    <source>
        <dbReference type="NCBIfam" id="TIGR00669"/>
    </source>
</evidence>
<keyword evidence="1 7" id="KW-0963">Cytoplasm</keyword>
<dbReference type="PANTHER" id="PTHR30073">
    <property type="entry name" value="ASPARTATE--AMMONIA LIGASE"/>
    <property type="match status" value="1"/>
</dbReference>
<dbReference type="InterPro" id="IPR045864">
    <property type="entry name" value="aa-tRNA-synth_II/BPL/LPL"/>
</dbReference>
<dbReference type="GO" id="GO:0005829">
    <property type="term" value="C:cytosol"/>
    <property type="evidence" value="ECO:0007669"/>
    <property type="project" value="TreeGrafter"/>
</dbReference>
<dbReference type="Proteomes" id="UP000184080">
    <property type="component" value="Unassembled WGS sequence"/>
</dbReference>
<dbReference type="GO" id="GO:0140096">
    <property type="term" value="F:catalytic activity, acting on a protein"/>
    <property type="evidence" value="ECO:0007669"/>
    <property type="project" value="UniProtKB-ARBA"/>
</dbReference>
<dbReference type="HAMAP" id="MF_00555">
    <property type="entry name" value="AsnA"/>
    <property type="match status" value="1"/>
</dbReference>
<organism evidence="10 11">
    <name type="scientific">Clostridium amylolyticum</name>
    <dbReference type="NCBI Taxonomy" id="1121298"/>
    <lineage>
        <taxon>Bacteria</taxon>
        <taxon>Bacillati</taxon>
        <taxon>Bacillota</taxon>
        <taxon>Clostridia</taxon>
        <taxon>Eubacteriales</taxon>
        <taxon>Clostridiaceae</taxon>
        <taxon>Clostridium</taxon>
    </lineage>
</organism>
<dbReference type="EMBL" id="FQZO01000002">
    <property type="protein sequence ID" value="SHI87986.1"/>
    <property type="molecule type" value="Genomic_DNA"/>
</dbReference>
<comment type="catalytic activity">
    <reaction evidence="7">
        <text>L-aspartate + NH4(+) + ATP = L-asparagine + AMP + diphosphate + H(+)</text>
        <dbReference type="Rhea" id="RHEA:11372"/>
        <dbReference type="ChEBI" id="CHEBI:15378"/>
        <dbReference type="ChEBI" id="CHEBI:28938"/>
        <dbReference type="ChEBI" id="CHEBI:29991"/>
        <dbReference type="ChEBI" id="CHEBI:30616"/>
        <dbReference type="ChEBI" id="CHEBI:33019"/>
        <dbReference type="ChEBI" id="CHEBI:58048"/>
        <dbReference type="ChEBI" id="CHEBI:456215"/>
        <dbReference type="EC" id="6.3.1.1"/>
    </reaction>
</comment>
<dbReference type="InterPro" id="IPR004618">
    <property type="entry name" value="AsnA"/>
</dbReference>
<evidence type="ECO:0000256" key="1">
    <source>
        <dbReference type="ARBA" id="ARBA00022490"/>
    </source>
</evidence>
<keyword evidence="6 7" id="KW-0061">Asparagine biosynthesis</keyword>
<dbReference type="GO" id="GO:0005524">
    <property type="term" value="F:ATP binding"/>
    <property type="evidence" value="ECO:0007669"/>
    <property type="project" value="UniProtKB-UniRule"/>
</dbReference>
<dbReference type="PROSITE" id="PS50862">
    <property type="entry name" value="AA_TRNA_LIGASE_II"/>
    <property type="match status" value="1"/>
</dbReference>
<protein>
    <recommendedName>
        <fullName evidence="7 8">Aspartate--ammonia ligase</fullName>
        <ecNumber evidence="7 8">6.3.1.1</ecNumber>
    </recommendedName>
    <alternativeName>
        <fullName evidence="7">Asparagine synthetase A</fullName>
    </alternativeName>
</protein>
<dbReference type="RefSeq" id="WP_073005431.1">
    <property type="nucleotide sequence ID" value="NZ_FQZO01000002.1"/>
</dbReference>
<sequence>MEHHMMPIIKGYKPTLNLVETEIAIKAIKDFFEDKLAQELNLTRVSAPIFVRSGRGLNDNLNGIERPVAFDAKSIDDSIIEVVQSLAKWKRMALARYRFKAGEGLYTDMNAIRRDEDLDNTHSMYVDQWDWEKIITKEERKEATLVDTVKKIYEVFKATERYLSLRYSQFEEKLPDDIHFITSQQLEDKYPNLTSKEREDSIAKEYGAVFIMKIGGALKSGEKHDGRSPDYDDWELNGDIIFWNPVLKRAFEVSSMGIRVDEEVLLKQLKLAHCEDRTSLQYHSAVLDRKLPYTIGGGIGQSRICMFFLRKAHIGEVQAGIWPEDIIERCEERGIMLL</sequence>
<dbReference type="GO" id="GO:0016740">
    <property type="term" value="F:transferase activity"/>
    <property type="evidence" value="ECO:0007669"/>
    <property type="project" value="UniProtKB-ARBA"/>
</dbReference>
<dbReference type="AlphaFoldDB" id="A0A1M6ERF3"/>
<keyword evidence="5 7" id="KW-0067">ATP-binding</keyword>
<dbReference type="UniPathway" id="UPA00134">
    <property type="reaction ID" value="UER00194"/>
</dbReference>